<protein>
    <submittedName>
        <fullName evidence="7">Sigma-70 family RNA polymerase sigma factor</fullName>
    </submittedName>
</protein>
<reference evidence="7 8" key="1">
    <citation type="submission" date="2023-09" db="EMBL/GenBank/DDBJ databases">
        <authorList>
            <person name="Rey-Velasco X."/>
        </authorList>
    </citation>
    <scope>NUCLEOTIDE SEQUENCE [LARGE SCALE GENOMIC DNA]</scope>
    <source>
        <strain evidence="7 8">P050</strain>
    </source>
</reference>
<dbReference type="Pfam" id="PF04542">
    <property type="entry name" value="Sigma70_r2"/>
    <property type="match status" value="1"/>
</dbReference>
<dbReference type="EMBL" id="JAVRHV010000001">
    <property type="protein sequence ID" value="MDT0552653.1"/>
    <property type="molecule type" value="Genomic_DNA"/>
</dbReference>
<dbReference type="Proteomes" id="UP001252186">
    <property type="component" value="Unassembled WGS sequence"/>
</dbReference>
<evidence type="ECO:0000256" key="4">
    <source>
        <dbReference type="ARBA" id="ARBA00023163"/>
    </source>
</evidence>
<organism evidence="7 8">
    <name type="scientific">Urechidicola vernalis</name>
    <dbReference type="NCBI Taxonomy" id="3075600"/>
    <lineage>
        <taxon>Bacteria</taxon>
        <taxon>Pseudomonadati</taxon>
        <taxon>Bacteroidota</taxon>
        <taxon>Flavobacteriia</taxon>
        <taxon>Flavobacteriales</taxon>
        <taxon>Flavobacteriaceae</taxon>
        <taxon>Urechidicola</taxon>
    </lineage>
</organism>
<dbReference type="Gene3D" id="1.10.1740.10">
    <property type="match status" value="1"/>
</dbReference>
<dbReference type="RefSeq" id="WP_311592535.1">
    <property type="nucleotide sequence ID" value="NZ_JAVRHV010000001.1"/>
</dbReference>
<keyword evidence="3" id="KW-0731">Sigma factor</keyword>
<comment type="similarity">
    <text evidence="1">Belongs to the sigma-70 factor family. ECF subfamily.</text>
</comment>
<evidence type="ECO:0000259" key="5">
    <source>
        <dbReference type="Pfam" id="PF04542"/>
    </source>
</evidence>
<accession>A0ABU2Y369</accession>
<dbReference type="CDD" id="cd06171">
    <property type="entry name" value="Sigma70_r4"/>
    <property type="match status" value="1"/>
</dbReference>
<evidence type="ECO:0000256" key="3">
    <source>
        <dbReference type="ARBA" id="ARBA00023082"/>
    </source>
</evidence>
<dbReference type="PANTHER" id="PTHR43133:SF46">
    <property type="entry name" value="RNA POLYMERASE SIGMA-70 FACTOR ECF SUBFAMILY"/>
    <property type="match status" value="1"/>
</dbReference>
<dbReference type="Gene3D" id="1.10.10.10">
    <property type="entry name" value="Winged helix-like DNA-binding domain superfamily/Winged helix DNA-binding domain"/>
    <property type="match status" value="1"/>
</dbReference>
<comment type="caution">
    <text evidence="7">The sequence shown here is derived from an EMBL/GenBank/DDBJ whole genome shotgun (WGS) entry which is preliminary data.</text>
</comment>
<keyword evidence="2" id="KW-0805">Transcription regulation</keyword>
<dbReference type="InterPro" id="IPR014284">
    <property type="entry name" value="RNA_pol_sigma-70_dom"/>
</dbReference>
<evidence type="ECO:0000256" key="1">
    <source>
        <dbReference type="ARBA" id="ARBA00010641"/>
    </source>
</evidence>
<proteinExistence type="inferred from homology"/>
<keyword evidence="4" id="KW-0804">Transcription</keyword>
<name>A0ABU2Y369_9FLAO</name>
<dbReference type="SUPFAM" id="SSF88946">
    <property type="entry name" value="Sigma2 domain of RNA polymerase sigma factors"/>
    <property type="match status" value="1"/>
</dbReference>
<evidence type="ECO:0000259" key="6">
    <source>
        <dbReference type="Pfam" id="PF08281"/>
    </source>
</evidence>
<dbReference type="InterPro" id="IPR039425">
    <property type="entry name" value="RNA_pol_sigma-70-like"/>
</dbReference>
<dbReference type="InterPro" id="IPR013324">
    <property type="entry name" value="RNA_pol_sigma_r3/r4-like"/>
</dbReference>
<dbReference type="Pfam" id="PF08281">
    <property type="entry name" value="Sigma70_r4_2"/>
    <property type="match status" value="1"/>
</dbReference>
<dbReference type="InterPro" id="IPR013249">
    <property type="entry name" value="RNA_pol_sigma70_r4_t2"/>
</dbReference>
<dbReference type="InterPro" id="IPR013325">
    <property type="entry name" value="RNA_pol_sigma_r2"/>
</dbReference>
<evidence type="ECO:0000256" key="2">
    <source>
        <dbReference type="ARBA" id="ARBA00023015"/>
    </source>
</evidence>
<gene>
    <name evidence="7" type="ORF">RM519_05290</name>
</gene>
<dbReference type="InterPro" id="IPR036388">
    <property type="entry name" value="WH-like_DNA-bd_sf"/>
</dbReference>
<feature type="domain" description="RNA polymerase sigma-70 region 2" evidence="5">
    <location>
        <begin position="18"/>
        <end position="82"/>
    </location>
</feature>
<evidence type="ECO:0000313" key="8">
    <source>
        <dbReference type="Proteomes" id="UP001252186"/>
    </source>
</evidence>
<evidence type="ECO:0000313" key="7">
    <source>
        <dbReference type="EMBL" id="MDT0552653.1"/>
    </source>
</evidence>
<sequence>MAKSMFDNICEERLFANLFDKYSKSLHDFLYYKFGSHLNPEDKVQEAFIKLWDNCGKVSADKAKSFLFTVASNSVLNDIKHNKVVLNYQKLKPKDYTNETPEFIMEEEEYMQKYQNALAKLTEGQREAFLLNRIEGKRHKEIAELLGISVKGVEKRLYGALKSLRKEIEGI</sequence>
<keyword evidence="8" id="KW-1185">Reference proteome</keyword>
<feature type="domain" description="RNA polymerase sigma factor 70 region 4 type 2" evidence="6">
    <location>
        <begin position="112"/>
        <end position="164"/>
    </location>
</feature>
<dbReference type="NCBIfam" id="TIGR02937">
    <property type="entry name" value="sigma70-ECF"/>
    <property type="match status" value="1"/>
</dbReference>
<dbReference type="InterPro" id="IPR007627">
    <property type="entry name" value="RNA_pol_sigma70_r2"/>
</dbReference>
<dbReference type="PANTHER" id="PTHR43133">
    <property type="entry name" value="RNA POLYMERASE ECF-TYPE SIGMA FACTO"/>
    <property type="match status" value="1"/>
</dbReference>
<dbReference type="SUPFAM" id="SSF88659">
    <property type="entry name" value="Sigma3 and sigma4 domains of RNA polymerase sigma factors"/>
    <property type="match status" value="1"/>
</dbReference>